<proteinExistence type="predicted"/>
<protein>
    <recommendedName>
        <fullName evidence="2">DUF3800 domain-containing protein</fullName>
    </recommendedName>
</protein>
<evidence type="ECO:0000313" key="1">
    <source>
        <dbReference type="EMBL" id="KKN33556.1"/>
    </source>
</evidence>
<gene>
    <name evidence="1" type="ORF">LCGC14_0802590</name>
</gene>
<organism evidence="1">
    <name type="scientific">marine sediment metagenome</name>
    <dbReference type="NCBI Taxonomy" id="412755"/>
    <lineage>
        <taxon>unclassified sequences</taxon>
        <taxon>metagenomes</taxon>
        <taxon>ecological metagenomes</taxon>
    </lineage>
</organism>
<comment type="caution">
    <text evidence="1">The sequence shown here is derived from an EMBL/GenBank/DDBJ whole genome shotgun (WGS) entry which is preliminary data.</text>
</comment>
<reference evidence="1" key="1">
    <citation type="journal article" date="2015" name="Nature">
        <title>Complex archaea that bridge the gap between prokaryotes and eukaryotes.</title>
        <authorList>
            <person name="Spang A."/>
            <person name="Saw J.H."/>
            <person name="Jorgensen S.L."/>
            <person name="Zaremba-Niedzwiedzka K."/>
            <person name="Martijn J."/>
            <person name="Lind A.E."/>
            <person name="van Eijk R."/>
            <person name="Schleper C."/>
            <person name="Guy L."/>
            <person name="Ettema T.J."/>
        </authorList>
    </citation>
    <scope>NUCLEOTIDE SEQUENCE</scope>
</reference>
<name>A0A0F9S954_9ZZZZ</name>
<sequence length="267" mass="31330">MGKLFRLYIDESGDHHYHNYSKPKYDNPSERYLALMGVAMEKAVREQAYIDLGDLKKKHFNYDPDEPINLHRHEIINKLGPFYVLQDSEKEKAFNEDLISFLKALNCVLFLVVIDKKFHIETHGKSAFHPYHYTLTAMIERYCGYLNIFNYRGDILTEKRGKEEDRELENEYLNIYNGGTYFRKPPFFQMALTTKKIKTKSKKSNVTGLQIADILAHPCKHLYLHEKGKAQNPPGAFGMRINNIVKQKFNMQIWTQKIEGWGRVFLG</sequence>
<dbReference type="AlphaFoldDB" id="A0A0F9S954"/>
<dbReference type="InterPro" id="IPR024524">
    <property type="entry name" value="DUF3800"/>
</dbReference>
<dbReference type="EMBL" id="LAZR01002168">
    <property type="protein sequence ID" value="KKN33556.1"/>
    <property type="molecule type" value="Genomic_DNA"/>
</dbReference>
<dbReference type="Pfam" id="PF12686">
    <property type="entry name" value="DUF3800"/>
    <property type="match status" value="1"/>
</dbReference>
<evidence type="ECO:0008006" key="2">
    <source>
        <dbReference type="Google" id="ProtNLM"/>
    </source>
</evidence>
<accession>A0A0F9S954</accession>